<sequence length="50" mass="5703">MITEVTGLRFHELPGSVHSPKWWAPFMNDNPLLHCSCPAVYIHGLDGKWL</sequence>
<feature type="non-terminal residue" evidence="1">
    <location>
        <position position="50"/>
    </location>
</feature>
<reference evidence="1" key="1">
    <citation type="submission" date="2023-05" db="EMBL/GenBank/DDBJ databases">
        <authorList>
            <person name="Stuckert A."/>
        </authorList>
    </citation>
    <scope>NUCLEOTIDE SEQUENCE</scope>
</reference>
<proteinExistence type="predicted"/>
<accession>A0ABN9HAI6</accession>
<evidence type="ECO:0000313" key="1">
    <source>
        <dbReference type="EMBL" id="CAI9617723.1"/>
    </source>
</evidence>
<protein>
    <submittedName>
        <fullName evidence="1">Uncharacterized protein</fullName>
    </submittedName>
</protein>
<dbReference type="Proteomes" id="UP001162483">
    <property type="component" value="Unassembled WGS sequence"/>
</dbReference>
<name>A0ABN9HAI6_9NEOB</name>
<gene>
    <name evidence="1" type="ORF">SPARVUS_LOCUS15590409</name>
</gene>
<comment type="caution">
    <text evidence="1">The sequence shown here is derived from an EMBL/GenBank/DDBJ whole genome shotgun (WGS) entry which is preliminary data.</text>
</comment>
<keyword evidence="2" id="KW-1185">Reference proteome</keyword>
<organism evidence="1 2">
    <name type="scientific">Staurois parvus</name>
    <dbReference type="NCBI Taxonomy" id="386267"/>
    <lineage>
        <taxon>Eukaryota</taxon>
        <taxon>Metazoa</taxon>
        <taxon>Chordata</taxon>
        <taxon>Craniata</taxon>
        <taxon>Vertebrata</taxon>
        <taxon>Euteleostomi</taxon>
        <taxon>Amphibia</taxon>
        <taxon>Batrachia</taxon>
        <taxon>Anura</taxon>
        <taxon>Neobatrachia</taxon>
        <taxon>Ranoidea</taxon>
        <taxon>Ranidae</taxon>
        <taxon>Staurois</taxon>
    </lineage>
</organism>
<evidence type="ECO:0000313" key="2">
    <source>
        <dbReference type="Proteomes" id="UP001162483"/>
    </source>
</evidence>
<dbReference type="EMBL" id="CATNWA010020311">
    <property type="protein sequence ID" value="CAI9617723.1"/>
    <property type="molecule type" value="Genomic_DNA"/>
</dbReference>